<comment type="caution">
    <text evidence="1">The sequence shown here is derived from an EMBL/GenBank/DDBJ whole genome shotgun (WGS) entry which is preliminary data.</text>
</comment>
<accession>A0A1X0DHI4</accession>
<evidence type="ECO:0000313" key="2">
    <source>
        <dbReference type="Proteomes" id="UP000192801"/>
    </source>
</evidence>
<evidence type="ECO:0000313" key="1">
    <source>
        <dbReference type="EMBL" id="ORA71831.1"/>
    </source>
</evidence>
<reference evidence="1 2" key="1">
    <citation type="submission" date="2016-12" db="EMBL/GenBank/DDBJ databases">
        <title>The new phylogeny of genus Mycobacterium.</title>
        <authorList>
            <person name="Tortoli E."/>
            <person name="Trovato A."/>
            <person name="Cirillo D.M."/>
        </authorList>
    </citation>
    <scope>NUCLEOTIDE SEQUENCE [LARGE SCALE GENOMIC DNA]</scope>
    <source>
        <strain evidence="1 2">DSM 45130</strain>
    </source>
</reference>
<protein>
    <submittedName>
        <fullName evidence="1">Uncharacterized protein</fullName>
    </submittedName>
</protein>
<dbReference type="Proteomes" id="UP000192801">
    <property type="component" value="Unassembled WGS sequence"/>
</dbReference>
<dbReference type="InterPro" id="IPR021315">
    <property type="entry name" value="Gap/Sap"/>
</dbReference>
<gene>
    <name evidence="1" type="ORF">BST26_07240</name>
</gene>
<dbReference type="AlphaFoldDB" id="A0A1X0DHI4"/>
<organism evidence="1 2">
    <name type="scientific">Mycolicibacterium insubricum</name>
    <dbReference type="NCBI Taxonomy" id="444597"/>
    <lineage>
        <taxon>Bacteria</taxon>
        <taxon>Bacillati</taxon>
        <taxon>Actinomycetota</taxon>
        <taxon>Actinomycetes</taxon>
        <taxon>Mycobacteriales</taxon>
        <taxon>Mycobacteriaceae</taxon>
        <taxon>Mycolicibacterium</taxon>
    </lineage>
</organism>
<proteinExistence type="predicted"/>
<keyword evidence="2" id="KW-1185">Reference proteome</keyword>
<dbReference type="OrthoDB" id="4747520at2"/>
<sequence>MTAFLLTLTGLAFLDSLNVLNIGVISAVIYGSRLNRQSVLPGGVSYIAGLLTVTITFGLCVVLGLGLLADLTDFHLTPAVRYWGELVLGVLLIGLAFVPLVAQSTTPGWALGAMRDRPWLLGFLGAAVGLGQAPTAVPYLTALAMIAALHPRPGGWPLMIVGYWIVAMLPCMLILGLSTLKSRRAVRAQRWLVRNVAKYGPIGVRLLFLAVGVALVADALVHRSRWW</sequence>
<dbReference type="STRING" id="444597.BST26_07240"/>
<dbReference type="EMBL" id="MVHS01000011">
    <property type="protein sequence ID" value="ORA71831.1"/>
    <property type="molecule type" value="Genomic_DNA"/>
</dbReference>
<name>A0A1X0DHI4_9MYCO</name>
<dbReference type="Pfam" id="PF11139">
    <property type="entry name" value="SfLAP"/>
    <property type="match status" value="1"/>
</dbReference>
<dbReference type="RefSeq" id="WP_083030089.1">
    <property type="nucleotide sequence ID" value="NZ_AP022618.1"/>
</dbReference>